<evidence type="ECO:0000256" key="1">
    <source>
        <dbReference type="ARBA" id="ARBA00004141"/>
    </source>
</evidence>
<dbReference type="GO" id="GO:0004930">
    <property type="term" value="F:G protein-coupled receptor activity"/>
    <property type="evidence" value="ECO:0007669"/>
    <property type="project" value="TreeGrafter"/>
</dbReference>
<keyword evidence="4 5" id="KW-0472">Membrane</keyword>
<evidence type="ECO:0000256" key="4">
    <source>
        <dbReference type="ARBA" id="ARBA00023136"/>
    </source>
</evidence>
<dbReference type="Gene3D" id="1.20.1070.10">
    <property type="entry name" value="Rhodopsin 7-helix transmembrane proteins"/>
    <property type="match status" value="1"/>
</dbReference>
<dbReference type="AlphaFoldDB" id="A0A2T2NCQ7"/>
<dbReference type="GO" id="GO:0007166">
    <property type="term" value="P:cell surface receptor signaling pathway"/>
    <property type="evidence" value="ECO:0007669"/>
    <property type="project" value="InterPro"/>
</dbReference>
<feature type="transmembrane region" description="Helical" evidence="5">
    <location>
        <begin position="87"/>
        <end position="108"/>
    </location>
</feature>
<comment type="subcellular location">
    <subcellularLocation>
        <location evidence="1">Membrane</location>
        <topology evidence="1">Multi-pass membrane protein</topology>
    </subcellularLocation>
</comment>
<dbReference type="SUPFAM" id="SSF81321">
    <property type="entry name" value="Family A G protein-coupled receptor-like"/>
    <property type="match status" value="1"/>
</dbReference>
<feature type="transmembrane region" description="Helical" evidence="5">
    <location>
        <begin position="20"/>
        <end position="45"/>
    </location>
</feature>
<dbReference type="PANTHER" id="PTHR23112:SF0">
    <property type="entry name" value="TRANSMEMBRANE PROTEIN 116"/>
    <property type="match status" value="1"/>
</dbReference>
<keyword evidence="8" id="KW-1185">Reference proteome</keyword>
<dbReference type="PANTHER" id="PTHR23112">
    <property type="entry name" value="G PROTEIN-COUPLED RECEPTOR 157-RELATED"/>
    <property type="match status" value="1"/>
</dbReference>
<evidence type="ECO:0000313" key="7">
    <source>
        <dbReference type="EMBL" id="PSN63213.1"/>
    </source>
</evidence>
<dbReference type="PROSITE" id="PS50261">
    <property type="entry name" value="G_PROTEIN_RECEP_F2_4"/>
    <property type="match status" value="1"/>
</dbReference>
<accession>A0A2T2NCQ7</accession>
<proteinExistence type="predicted"/>
<evidence type="ECO:0000256" key="2">
    <source>
        <dbReference type="ARBA" id="ARBA00022692"/>
    </source>
</evidence>
<evidence type="ECO:0000256" key="5">
    <source>
        <dbReference type="SAM" id="Phobius"/>
    </source>
</evidence>
<reference evidence="7 8" key="1">
    <citation type="journal article" date="2018" name="Front. Microbiol.">
        <title>Genome-Wide Analysis of Corynespora cassiicola Leaf Fall Disease Putative Effectors.</title>
        <authorList>
            <person name="Lopez D."/>
            <person name="Ribeiro S."/>
            <person name="Label P."/>
            <person name="Fumanal B."/>
            <person name="Venisse J.S."/>
            <person name="Kohler A."/>
            <person name="de Oliveira R.R."/>
            <person name="Labutti K."/>
            <person name="Lipzen A."/>
            <person name="Lail K."/>
            <person name="Bauer D."/>
            <person name="Ohm R.A."/>
            <person name="Barry K.W."/>
            <person name="Spatafora J."/>
            <person name="Grigoriev I.V."/>
            <person name="Martin F.M."/>
            <person name="Pujade-Renaud V."/>
        </authorList>
    </citation>
    <scope>NUCLEOTIDE SEQUENCE [LARGE SCALE GENOMIC DNA]</scope>
    <source>
        <strain evidence="7 8">Philippines</strain>
    </source>
</reference>
<feature type="transmembrane region" description="Helical" evidence="5">
    <location>
        <begin position="129"/>
        <end position="151"/>
    </location>
</feature>
<organism evidence="7 8">
    <name type="scientific">Corynespora cassiicola Philippines</name>
    <dbReference type="NCBI Taxonomy" id="1448308"/>
    <lineage>
        <taxon>Eukaryota</taxon>
        <taxon>Fungi</taxon>
        <taxon>Dikarya</taxon>
        <taxon>Ascomycota</taxon>
        <taxon>Pezizomycotina</taxon>
        <taxon>Dothideomycetes</taxon>
        <taxon>Pleosporomycetidae</taxon>
        <taxon>Pleosporales</taxon>
        <taxon>Corynesporascaceae</taxon>
        <taxon>Corynespora</taxon>
    </lineage>
</organism>
<dbReference type="Pfam" id="PF05462">
    <property type="entry name" value="Dicty_CAR"/>
    <property type="match status" value="1"/>
</dbReference>
<evidence type="ECO:0000256" key="3">
    <source>
        <dbReference type="ARBA" id="ARBA00022989"/>
    </source>
</evidence>
<feature type="transmembrane region" description="Helical" evidence="5">
    <location>
        <begin position="57"/>
        <end position="75"/>
    </location>
</feature>
<evidence type="ECO:0000313" key="8">
    <source>
        <dbReference type="Proteomes" id="UP000240883"/>
    </source>
</evidence>
<keyword evidence="2 5" id="KW-0812">Transmembrane</keyword>
<evidence type="ECO:0000259" key="6">
    <source>
        <dbReference type="PROSITE" id="PS50261"/>
    </source>
</evidence>
<feature type="domain" description="G-protein coupled receptors family 2 profile 2" evidence="6">
    <location>
        <begin position="19"/>
        <end position="163"/>
    </location>
</feature>
<name>A0A2T2NCQ7_CORCC</name>
<dbReference type="Proteomes" id="UP000240883">
    <property type="component" value="Unassembled WGS sequence"/>
</dbReference>
<dbReference type="GO" id="GO:0005886">
    <property type="term" value="C:plasma membrane"/>
    <property type="evidence" value="ECO:0007669"/>
    <property type="project" value="TreeGrafter"/>
</dbReference>
<keyword evidence="3 5" id="KW-1133">Transmembrane helix</keyword>
<dbReference type="STRING" id="1448308.A0A2T2NCQ7"/>
<dbReference type="GO" id="GO:0007189">
    <property type="term" value="P:adenylate cyclase-activating G protein-coupled receptor signaling pathway"/>
    <property type="evidence" value="ECO:0007669"/>
    <property type="project" value="TreeGrafter"/>
</dbReference>
<dbReference type="EMBL" id="KZ678140">
    <property type="protein sequence ID" value="PSN63213.1"/>
    <property type="molecule type" value="Genomic_DNA"/>
</dbReference>
<feature type="non-terminal residue" evidence="7">
    <location>
        <position position="163"/>
    </location>
</feature>
<gene>
    <name evidence="7" type="ORF">BS50DRAFT_501201</name>
</gene>
<protein>
    <recommendedName>
        <fullName evidence="6">G-protein coupled receptors family 2 profile 2 domain-containing protein</fullName>
    </recommendedName>
</protein>
<sequence>MGYHGQNSYDDGLLGGLEEGVIHSTIRVSSLLSILGSILLMGVHWRCEYFRKPIHRLIFYSSFGYFFFSGAYIMTTSAAHIYGLCQFQAFLIQWFGITSAFWIFCMAVNFRVVFRYGWSGPKLRRLEKVYLYICYGTPAITAIVFYILGWVRGSPIYGPSVMS</sequence>
<dbReference type="InterPro" id="IPR017981">
    <property type="entry name" value="GPCR_2-like_7TM"/>
</dbReference>
<dbReference type="OrthoDB" id="18453at2759"/>